<dbReference type="HAMAP" id="MF_00213">
    <property type="entry name" value="HypA_HybF"/>
    <property type="match status" value="1"/>
</dbReference>
<dbReference type="EMBL" id="CBTK010000077">
    <property type="protein sequence ID" value="CDH44467.1"/>
    <property type="molecule type" value="Genomic_DNA"/>
</dbReference>
<keyword evidence="6" id="KW-1185">Reference proteome</keyword>
<proteinExistence type="inferred from homology"/>
<reference evidence="5 6" key="1">
    <citation type="journal article" date="2014" name="ISME J.">
        <title>Candidatus Competibacter-lineage genomes retrieved from metagenomes reveal functional metabolic diversity.</title>
        <authorList>
            <person name="McIlroy S.J."/>
            <person name="Albertsen M."/>
            <person name="Andresen E.K."/>
            <person name="Saunders A.M."/>
            <person name="Kristiansen R."/>
            <person name="Stokholm-Bjerregaard M."/>
            <person name="Nielsen K.L."/>
            <person name="Nielsen P.H."/>
        </authorList>
    </citation>
    <scope>NUCLEOTIDE SEQUENCE [LARGE SCALE GENOMIC DNA]</scope>
    <source>
        <strain evidence="5 6">Run_B_J11</strain>
    </source>
</reference>
<dbReference type="AlphaFoldDB" id="A0A7U7GAE8"/>
<organism evidence="5 6">
    <name type="scientific">Candidatus Contendobacter odensis Run_B_J11</name>
    <dbReference type="NCBI Taxonomy" id="1400861"/>
    <lineage>
        <taxon>Bacteria</taxon>
        <taxon>Pseudomonadati</taxon>
        <taxon>Pseudomonadota</taxon>
        <taxon>Gammaproteobacteria</taxon>
        <taxon>Candidatus Competibacteraceae</taxon>
        <taxon>Candidatus Contendibacter</taxon>
    </lineage>
</organism>
<dbReference type="Gene3D" id="3.30.2320.80">
    <property type="match status" value="1"/>
</dbReference>
<dbReference type="PIRSF" id="PIRSF004761">
    <property type="entry name" value="Hydrgn_mat_HypA"/>
    <property type="match status" value="1"/>
</dbReference>
<dbReference type="InterPro" id="IPR000688">
    <property type="entry name" value="HypA/HybF"/>
</dbReference>
<evidence type="ECO:0000313" key="5">
    <source>
        <dbReference type="EMBL" id="CDH44467.1"/>
    </source>
</evidence>
<accession>A0A7U7GAE8</accession>
<keyword evidence="2 4" id="KW-0479">Metal-binding</keyword>
<dbReference type="GO" id="GO:0016151">
    <property type="term" value="F:nickel cation binding"/>
    <property type="evidence" value="ECO:0007669"/>
    <property type="project" value="UniProtKB-UniRule"/>
</dbReference>
<feature type="binding site" evidence="4">
    <location>
        <position position="92"/>
    </location>
    <ligand>
        <name>Zn(2+)</name>
        <dbReference type="ChEBI" id="CHEBI:29105"/>
    </ligand>
</feature>
<keyword evidence="3 4" id="KW-0862">Zinc</keyword>
<dbReference type="GO" id="GO:0008270">
    <property type="term" value="F:zinc ion binding"/>
    <property type="evidence" value="ECO:0007669"/>
    <property type="project" value="UniProtKB-UniRule"/>
</dbReference>
<dbReference type="OrthoDB" id="288014at2"/>
<dbReference type="PANTHER" id="PTHR34535">
    <property type="entry name" value="HYDROGENASE MATURATION FACTOR HYPA"/>
    <property type="match status" value="1"/>
</dbReference>
<name>A0A7U7GAE8_9GAMM</name>
<evidence type="ECO:0000256" key="4">
    <source>
        <dbReference type="HAMAP-Rule" id="MF_00213"/>
    </source>
</evidence>
<sequence>MHELSLCQNLIDQLTDLTNTHHAVAVARVEVQVGVLSGVEAQLLQSAFTLARAGTVADAAELITEVTTPRVSCRWCGAESDTPPNNLCCLACDSFDTQLIRGHELILARVELVKNEPLTL</sequence>
<feature type="binding site" evidence="4">
    <location>
        <position position="89"/>
    </location>
    <ligand>
        <name>Zn(2+)</name>
        <dbReference type="ChEBI" id="CHEBI:29105"/>
    </ligand>
</feature>
<comment type="function">
    <text evidence="4">Involved in the maturation of [NiFe] hydrogenases. Required for nickel insertion into the metal center of the hydrogenase.</text>
</comment>
<evidence type="ECO:0000256" key="3">
    <source>
        <dbReference type="ARBA" id="ARBA00022833"/>
    </source>
</evidence>
<dbReference type="GO" id="GO:0051604">
    <property type="term" value="P:protein maturation"/>
    <property type="evidence" value="ECO:0007669"/>
    <property type="project" value="InterPro"/>
</dbReference>
<keyword evidence="1 4" id="KW-0533">Nickel</keyword>
<feature type="binding site" evidence="4">
    <location>
        <position position="2"/>
    </location>
    <ligand>
        <name>Ni(2+)</name>
        <dbReference type="ChEBI" id="CHEBI:49786"/>
    </ligand>
</feature>
<feature type="binding site" evidence="4">
    <location>
        <position position="76"/>
    </location>
    <ligand>
        <name>Zn(2+)</name>
        <dbReference type="ChEBI" id="CHEBI:29105"/>
    </ligand>
</feature>
<dbReference type="Pfam" id="PF01155">
    <property type="entry name" value="HypA"/>
    <property type="match status" value="1"/>
</dbReference>
<gene>
    <name evidence="4" type="primary">hypA</name>
    <name evidence="5" type="ORF">BN874_1680043</name>
</gene>
<feature type="binding site" evidence="4">
    <location>
        <position position="73"/>
    </location>
    <ligand>
        <name>Zn(2+)</name>
        <dbReference type="ChEBI" id="CHEBI:29105"/>
    </ligand>
</feature>
<dbReference type="RefSeq" id="WP_034431622.1">
    <property type="nucleotide sequence ID" value="NZ_CBTK010000077.1"/>
</dbReference>
<dbReference type="Proteomes" id="UP000019184">
    <property type="component" value="Unassembled WGS sequence"/>
</dbReference>
<comment type="caution">
    <text evidence="5">The sequence shown here is derived from an EMBL/GenBank/DDBJ whole genome shotgun (WGS) entry which is preliminary data.</text>
</comment>
<evidence type="ECO:0000313" key="6">
    <source>
        <dbReference type="Proteomes" id="UP000019184"/>
    </source>
</evidence>
<evidence type="ECO:0000256" key="2">
    <source>
        <dbReference type="ARBA" id="ARBA00022723"/>
    </source>
</evidence>
<evidence type="ECO:0000256" key="1">
    <source>
        <dbReference type="ARBA" id="ARBA00022596"/>
    </source>
</evidence>
<dbReference type="PANTHER" id="PTHR34535:SF3">
    <property type="entry name" value="HYDROGENASE MATURATION FACTOR HYPA"/>
    <property type="match status" value="1"/>
</dbReference>
<comment type="similarity">
    <text evidence="4">Belongs to the HypA/HybF family.</text>
</comment>
<protein>
    <recommendedName>
        <fullName evidence="4">Hydrogenase maturation factor HypA</fullName>
    </recommendedName>
</protein>